<dbReference type="PANTHER" id="PTHR43689:SF8">
    <property type="entry name" value="ALPHA_BETA-HYDROLASES SUPERFAMILY PROTEIN"/>
    <property type="match status" value="1"/>
</dbReference>
<gene>
    <name evidence="2" type="ORF">GCM10025791_39770</name>
</gene>
<dbReference type="RefSeq" id="WP_345426542.1">
    <property type="nucleotide sequence ID" value="NZ_AP031496.1"/>
</dbReference>
<dbReference type="Proteomes" id="UP001409585">
    <property type="component" value="Unassembled WGS sequence"/>
</dbReference>
<dbReference type="Gene3D" id="3.40.50.1820">
    <property type="entry name" value="alpha/beta hydrolase"/>
    <property type="match status" value="1"/>
</dbReference>
<dbReference type="InterPro" id="IPR000073">
    <property type="entry name" value="AB_hydrolase_1"/>
</dbReference>
<evidence type="ECO:0000313" key="2">
    <source>
        <dbReference type="EMBL" id="GAA4955598.1"/>
    </source>
</evidence>
<name>A0AAV3U7S1_9ALTE</name>
<protein>
    <submittedName>
        <fullName evidence="2">Alpha/beta hydrolase</fullName>
    </submittedName>
</protein>
<evidence type="ECO:0000259" key="1">
    <source>
        <dbReference type="Pfam" id="PF00561"/>
    </source>
</evidence>
<dbReference type="SUPFAM" id="SSF53474">
    <property type="entry name" value="alpha/beta-Hydrolases"/>
    <property type="match status" value="1"/>
</dbReference>
<evidence type="ECO:0000313" key="3">
    <source>
        <dbReference type="Proteomes" id="UP001409585"/>
    </source>
</evidence>
<keyword evidence="3" id="KW-1185">Reference proteome</keyword>
<organism evidence="2 3">
    <name type="scientific">Halioxenophilus aromaticivorans</name>
    <dbReference type="NCBI Taxonomy" id="1306992"/>
    <lineage>
        <taxon>Bacteria</taxon>
        <taxon>Pseudomonadati</taxon>
        <taxon>Pseudomonadota</taxon>
        <taxon>Gammaproteobacteria</taxon>
        <taxon>Alteromonadales</taxon>
        <taxon>Alteromonadaceae</taxon>
        <taxon>Halioxenophilus</taxon>
    </lineage>
</organism>
<accession>A0AAV3U7S1</accession>
<feature type="domain" description="AB hydrolase-1" evidence="1">
    <location>
        <begin position="35"/>
        <end position="159"/>
    </location>
</feature>
<dbReference type="InterPro" id="IPR029058">
    <property type="entry name" value="AB_hydrolase_fold"/>
</dbReference>
<proteinExistence type="predicted"/>
<sequence>MTLVIEKQFFVGHPSGKLFAKRWLPTDVDNTDLAPILLFHDSLGCVDLWRDFPQTIARATGRVVIAYDRLGFGKSDSFSGLLASDFVFSEASVGFASVCQHFNIKKVVCFGHSVGGGMAVACAAAYPEICNGVITESAQAFVEDRTLEGIRTAKEGFRDINQLQRLSKYHGDKAKWVLNAWTETWLSENFRNFSLNEVLPKVKCPVLAIHGDLDEYGSVLHPQIISERCSAPSTMKIIANSGHVPHREKQAEVINTVVSFLAG</sequence>
<reference evidence="3" key="1">
    <citation type="journal article" date="2019" name="Int. J. Syst. Evol. Microbiol.">
        <title>The Global Catalogue of Microorganisms (GCM) 10K type strain sequencing project: providing services to taxonomists for standard genome sequencing and annotation.</title>
        <authorList>
            <consortium name="The Broad Institute Genomics Platform"/>
            <consortium name="The Broad Institute Genome Sequencing Center for Infectious Disease"/>
            <person name="Wu L."/>
            <person name="Ma J."/>
        </authorList>
    </citation>
    <scope>NUCLEOTIDE SEQUENCE [LARGE SCALE GENOMIC DNA]</scope>
    <source>
        <strain evidence="3">JCM 19134</strain>
    </source>
</reference>
<dbReference type="Pfam" id="PF00561">
    <property type="entry name" value="Abhydrolase_1"/>
    <property type="match status" value="1"/>
</dbReference>
<dbReference type="PANTHER" id="PTHR43689">
    <property type="entry name" value="HYDROLASE"/>
    <property type="match status" value="1"/>
</dbReference>
<keyword evidence="2" id="KW-0378">Hydrolase</keyword>
<comment type="caution">
    <text evidence="2">The sequence shown here is derived from an EMBL/GenBank/DDBJ whole genome shotgun (WGS) entry which is preliminary data.</text>
</comment>
<dbReference type="GO" id="GO:0016787">
    <property type="term" value="F:hydrolase activity"/>
    <property type="evidence" value="ECO:0007669"/>
    <property type="project" value="UniProtKB-KW"/>
</dbReference>
<dbReference type="EMBL" id="BAABLX010000070">
    <property type="protein sequence ID" value="GAA4955598.1"/>
    <property type="molecule type" value="Genomic_DNA"/>
</dbReference>
<dbReference type="PRINTS" id="PR00111">
    <property type="entry name" value="ABHYDROLASE"/>
</dbReference>
<dbReference type="AlphaFoldDB" id="A0AAV3U7S1"/>